<dbReference type="Proteomes" id="UP000095544">
    <property type="component" value="Unassembled WGS sequence"/>
</dbReference>
<evidence type="ECO:0000313" key="6">
    <source>
        <dbReference type="EMBL" id="CUO69768.1"/>
    </source>
</evidence>
<dbReference type="InterPro" id="IPR000843">
    <property type="entry name" value="HTH_LacI"/>
</dbReference>
<dbReference type="CDD" id="cd06291">
    <property type="entry name" value="PBP1_Qymf-like"/>
    <property type="match status" value="1"/>
</dbReference>
<gene>
    <name evidence="6" type="primary">cytR_2</name>
    <name evidence="6" type="ORF">ERS852491_03002</name>
</gene>
<dbReference type="Pfam" id="PF13377">
    <property type="entry name" value="Peripla_BP_3"/>
    <property type="match status" value="1"/>
</dbReference>
<dbReference type="GO" id="GO:0003700">
    <property type="term" value="F:DNA-binding transcription factor activity"/>
    <property type="evidence" value="ECO:0007669"/>
    <property type="project" value="TreeGrafter"/>
</dbReference>
<dbReference type="Gene3D" id="3.40.50.2300">
    <property type="match status" value="2"/>
</dbReference>
<evidence type="ECO:0000256" key="1">
    <source>
        <dbReference type="ARBA" id="ARBA00022491"/>
    </source>
</evidence>
<evidence type="ECO:0000256" key="4">
    <source>
        <dbReference type="ARBA" id="ARBA00023163"/>
    </source>
</evidence>
<dbReference type="OrthoDB" id="9796186at2"/>
<feature type="domain" description="HTH lacI-type" evidence="5">
    <location>
        <begin position="2"/>
        <end position="56"/>
    </location>
</feature>
<dbReference type="PROSITE" id="PS00356">
    <property type="entry name" value="HTH_LACI_1"/>
    <property type="match status" value="1"/>
</dbReference>
<accession>A0A174H982</accession>
<dbReference type="PANTHER" id="PTHR30146:SF95">
    <property type="entry name" value="RIBOSE OPERON REPRESSOR"/>
    <property type="match status" value="1"/>
</dbReference>
<dbReference type="PROSITE" id="PS50932">
    <property type="entry name" value="HTH_LACI_2"/>
    <property type="match status" value="1"/>
</dbReference>
<dbReference type="RefSeq" id="WP_050639651.1">
    <property type="nucleotide sequence ID" value="NZ_CABKUE010000007.1"/>
</dbReference>
<evidence type="ECO:0000259" key="5">
    <source>
        <dbReference type="PROSITE" id="PS50932"/>
    </source>
</evidence>
<dbReference type="STRING" id="39482.ERS852491_03002"/>
<dbReference type="InterPro" id="IPR028082">
    <property type="entry name" value="Peripla_BP_I"/>
</dbReference>
<dbReference type="CDD" id="cd01392">
    <property type="entry name" value="HTH_LacI"/>
    <property type="match status" value="1"/>
</dbReference>
<dbReference type="Pfam" id="PF00356">
    <property type="entry name" value="LacI"/>
    <property type="match status" value="1"/>
</dbReference>
<protein>
    <submittedName>
        <fullName evidence="6">HTH-type transcriptional repressor CytR</fullName>
    </submittedName>
</protein>
<dbReference type="InterPro" id="IPR046335">
    <property type="entry name" value="LacI/GalR-like_sensor"/>
</dbReference>
<sequence>MATIKDVAKRADVGIATVSRMINGTGYVSESSRKRIEEAIRELNFIPNERARNLSRKKSGIIGVIIPDFQTPFYASFIRQAEIELYRYGYKTMVCNTVKTSDREQEYIDMLDRNMVDGIITCALSVEDTVYQQIDKPIVSMDHDLGPKIPLIHSDHRKGGRILAEYLVEQGCRRVIQIGGFFRVNTPSNDRYLEFENVMNKYHISVRTLEMEWNRMDYSYYVNLLKNYEDEVRQADGIFASDMGAIALYHFVTDMGIKVPRDLKIVGYDGTDFTRMVTPVVTAVCQDIPLLAKKCVDTIMKLIQGDQDIEYHQITDVYLQKGGTA</sequence>
<dbReference type="SUPFAM" id="SSF53822">
    <property type="entry name" value="Periplasmic binding protein-like I"/>
    <property type="match status" value="1"/>
</dbReference>
<dbReference type="PANTHER" id="PTHR30146">
    <property type="entry name" value="LACI-RELATED TRANSCRIPTIONAL REPRESSOR"/>
    <property type="match status" value="1"/>
</dbReference>
<organism evidence="6 7">
    <name type="scientific">Faecalicatena contorta</name>
    <dbReference type="NCBI Taxonomy" id="39482"/>
    <lineage>
        <taxon>Bacteria</taxon>
        <taxon>Bacillati</taxon>
        <taxon>Bacillota</taxon>
        <taxon>Clostridia</taxon>
        <taxon>Lachnospirales</taxon>
        <taxon>Lachnospiraceae</taxon>
        <taxon>Faecalicatena</taxon>
    </lineage>
</organism>
<dbReference type="SMART" id="SM00354">
    <property type="entry name" value="HTH_LACI"/>
    <property type="match status" value="1"/>
</dbReference>
<dbReference type="AlphaFoldDB" id="A0A174H982"/>
<reference evidence="6 7" key="1">
    <citation type="submission" date="2015-09" db="EMBL/GenBank/DDBJ databases">
        <authorList>
            <consortium name="Pathogen Informatics"/>
        </authorList>
    </citation>
    <scope>NUCLEOTIDE SEQUENCE [LARGE SCALE GENOMIC DNA]</scope>
    <source>
        <strain evidence="6 7">2789STDY5834876</strain>
    </source>
</reference>
<keyword evidence="2" id="KW-0805">Transcription regulation</keyword>
<evidence type="ECO:0000313" key="7">
    <source>
        <dbReference type="Proteomes" id="UP000095544"/>
    </source>
</evidence>
<name>A0A174H982_9FIRM</name>
<keyword evidence="4" id="KW-0804">Transcription</keyword>
<dbReference type="InterPro" id="IPR010982">
    <property type="entry name" value="Lambda_DNA-bd_dom_sf"/>
</dbReference>
<keyword evidence="3" id="KW-0238">DNA-binding</keyword>
<evidence type="ECO:0000256" key="2">
    <source>
        <dbReference type="ARBA" id="ARBA00023015"/>
    </source>
</evidence>
<dbReference type="SUPFAM" id="SSF47413">
    <property type="entry name" value="lambda repressor-like DNA-binding domains"/>
    <property type="match status" value="1"/>
</dbReference>
<proteinExistence type="predicted"/>
<evidence type="ECO:0000256" key="3">
    <source>
        <dbReference type="ARBA" id="ARBA00023125"/>
    </source>
</evidence>
<dbReference type="Gene3D" id="1.10.260.40">
    <property type="entry name" value="lambda repressor-like DNA-binding domains"/>
    <property type="match status" value="1"/>
</dbReference>
<dbReference type="GO" id="GO:0000976">
    <property type="term" value="F:transcription cis-regulatory region binding"/>
    <property type="evidence" value="ECO:0007669"/>
    <property type="project" value="TreeGrafter"/>
</dbReference>
<dbReference type="EMBL" id="CYZU01000029">
    <property type="protein sequence ID" value="CUO69768.1"/>
    <property type="molecule type" value="Genomic_DNA"/>
</dbReference>
<keyword evidence="1" id="KW-0678">Repressor</keyword>